<evidence type="ECO:0000313" key="1">
    <source>
        <dbReference type="EMBL" id="PCS23655.1"/>
    </source>
</evidence>
<sequence length="56" mass="6494">MITMQKKVILYAEKPIKYMTTVMGYYLVEEGIITFSSRCLYSRKLMILPNLLTAKG</sequence>
<keyword evidence="2" id="KW-1185">Reference proteome</keyword>
<comment type="caution">
    <text evidence="1">The sequence shown here is derived from an EMBL/GenBank/DDBJ whole genome shotgun (WGS) entry which is preliminary data.</text>
</comment>
<name>A0A2A5T660_9GAMM</name>
<dbReference type="Proteomes" id="UP000219020">
    <property type="component" value="Unassembled WGS sequence"/>
</dbReference>
<gene>
    <name evidence="1" type="ORF">BTN49_0624</name>
</gene>
<reference evidence="2" key="1">
    <citation type="submission" date="2017-04" db="EMBL/GenBank/DDBJ databases">
        <title>Genome evolution of the luminous symbionts of deep sea anglerfish.</title>
        <authorList>
            <person name="Hendry T.A."/>
        </authorList>
    </citation>
    <scope>NUCLEOTIDE SEQUENCE [LARGE SCALE GENOMIC DNA]</scope>
</reference>
<dbReference type="AlphaFoldDB" id="A0A2A5T660"/>
<accession>A0A2A5T660</accession>
<dbReference type="EMBL" id="NBYY01000009">
    <property type="protein sequence ID" value="PCS23655.1"/>
    <property type="molecule type" value="Genomic_DNA"/>
</dbReference>
<protein>
    <submittedName>
        <fullName evidence="1">Uncharacterized protein</fullName>
    </submittedName>
</protein>
<evidence type="ECO:0000313" key="2">
    <source>
        <dbReference type="Proteomes" id="UP000219020"/>
    </source>
</evidence>
<proteinExistence type="predicted"/>
<organism evidence="1 2">
    <name type="scientific">Candidatus Enterovibrio escicola</name>
    <dbReference type="NCBI Taxonomy" id="1927127"/>
    <lineage>
        <taxon>Bacteria</taxon>
        <taxon>Pseudomonadati</taxon>
        <taxon>Pseudomonadota</taxon>
        <taxon>Gammaproteobacteria</taxon>
        <taxon>Vibrionales</taxon>
        <taxon>Vibrionaceae</taxon>
        <taxon>Enterovibrio</taxon>
    </lineage>
</organism>